<evidence type="ECO:0000256" key="1">
    <source>
        <dbReference type="SAM" id="Phobius"/>
    </source>
</evidence>
<comment type="caution">
    <text evidence="2">The sequence shown here is derived from an EMBL/GenBank/DDBJ whole genome shotgun (WGS) entry which is preliminary data.</text>
</comment>
<protein>
    <submittedName>
        <fullName evidence="2">LPXTG cell wall anchor domain-containing protein</fullName>
    </submittedName>
</protein>
<keyword evidence="1" id="KW-0472">Membrane</keyword>
<dbReference type="RefSeq" id="WP_152801433.1">
    <property type="nucleotide sequence ID" value="NZ_WHNX01000003.1"/>
</dbReference>
<proteinExistence type="predicted"/>
<reference evidence="2 3" key="1">
    <citation type="submission" date="2019-10" db="EMBL/GenBank/DDBJ databases">
        <title>Alkalibaculum tamaniensis sp.nov., a new alkaliphilic acetogen, isolated on methoxylated aromatics from a mud volcano.</title>
        <authorList>
            <person name="Khomyakova M.A."/>
            <person name="Merkel A.Y."/>
            <person name="Bonch-Osmolovskaya E.A."/>
            <person name="Slobodkin A.I."/>
        </authorList>
    </citation>
    <scope>NUCLEOTIDE SEQUENCE [LARGE SCALE GENOMIC DNA]</scope>
    <source>
        <strain evidence="2 3">M08DMB</strain>
    </source>
</reference>
<evidence type="ECO:0000313" key="2">
    <source>
        <dbReference type="EMBL" id="MPW24704.1"/>
    </source>
</evidence>
<accession>A0A6A7K5S7</accession>
<organism evidence="2 3">
    <name type="scientific">Alkalibaculum sporogenes</name>
    <dbReference type="NCBI Taxonomy" id="2655001"/>
    <lineage>
        <taxon>Bacteria</taxon>
        <taxon>Bacillati</taxon>
        <taxon>Bacillota</taxon>
        <taxon>Clostridia</taxon>
        <taxon>Eubacteriales</taxon>
        <taxon>Eubacteriaceae</taxon>
        <taxon>Alkalibaculum</taxon>
    </lineage>
</organism>
<dbReference type="NCBIfam" id="TIGR01167">
    <property type="entry name" value="LPXTG_anchor"/>
    <property type="match status" value="1"/>
</dbReference>
<dbReference type="EMBL" id="WHNX01000003">
    <property type="protein sequence ID" value="MPW24704.1"/>
    <property type="molecule type" value="Genomic_DNA"/>
</dbReference>
<dbReference type="Proteomes" id="UP000440004">
    <property type="component" value="Unassembled WGS sequence"/>
</dbReference>
<gene>
    <name evidence="2" type="ORF">GC105_02700</name>
</gene>
<name>A0A6A7K5S7_9FIRM</name>
<keyword evidence="3" id="KW-1185">Reference proteome</keyword>
<sequence length="429" mass="49985">MKKRFITILFITLILVSLPIKLIKADEGSSLFNGLYLINGEVELQSVKIDISVDNSQTSRVTASYEMKNNGKETQSLTLGTPLTSLKISNFKNSFTPYNYNSIIVSGSKINETIEGLDVDFDNWRNFNIPMNLKPGETATATITYNIENKQDYSGKVTVDMDMEHLKSWGSQPEEVNIKASFNAKTVKIYNFDNYFKVEPTEILDEYGYIWTLTGRDMYRDIAFNYYFVDDEIISQLRKIKNGQINTMISSFNNRDYSRVIESGKKYIADSKNTENQNIVYLLMVDAYIAIKEYHQALAIYDLIEIGTTDLGEIDEKIQYKTLYNKVISYRELKQYEKMYDLIDYELNYSSLNTYMARYLEQQIDLIPEKELSRIKETRTEPSELEKFTNKFIKGEFQPFLLLAIGIILIVLIVILFIRRKKNKNRFFH</sequence>
<evidence type="ECO:0000313" key="3">
    <source>
        <dbReference type="Proteomes" id="UP000440004"/>
    </source>
</evidence>
<keyword evidence="1" id="KW-0812">Transmembrane</keyword>
<feature type="transmembrane region" description="Helical" evidence="1">
    <location>
        <begin position="400"/>
        <end position="418"/>
    </location>
</feature>
<keyword evidence="1" id="KW-1133">Transmembrane helix</keyword>
<dbReference type="Gene3D" id="2.60.40.3680">
    <property type="match status" value="1"/>
</dbReference>
<dbReference type="AlphaFoldDB" id="A0A6A7K5S7"/>